<reference evidence="1 2" key="1">
    <citation type="submission" date="2020-02" db="EMBL/GenBank/DDBJ databases">
        <authorList>
            <person name="Ma Q."/>
            <person name="Huang Y."/>
            <person name="Song X."/>
            <person name="Pei D."/>
        </authorList>
    </citation>
    <scope>NUCLEOTIDE SEQUENCE [LARGE SCALE GENOMIC DNA]</scope>
    <source>
        <strain evidence="1">Sxm20200214</strain>
        <tissue evidence="1">Leaf</tissue>
    </source>
</reference>
<dbReference type="EMBL" id="JAAMPC010000005">
    <property type="protein sequence ID" value="KAG2312149.1"/>
    <property type="molecule type" value="Genomic_DNA"/>
</dbReference>
<comment type="caution">
    <text evidence="1">The sequence shown here is derived from an EMBL/GenBank/DDBJ whole genome shotgun (WGS) entry which is preliminary data.</text>
</comment>
<proteinExistence type="predicted"/>
<keyword evidence="2" id="KW-1185">Reference proteome</keyword>
<dbReference type="AlphaFoldDB" id="A0A8X7VIS1"/>
<evidence type="ECO:0000313" key="2">
    <source>
        <dbReference type="Proteomes" id="UP000886595"/>
    </source>
</evidence>
<name>A0A8X7VIS1_BRACI</name>
<organism evidence="1 2">
    <name type="scientific">Brassica carinata</name>
    <name type="common">Ethiopian mustard</name>
    <name type="synonym">Abyssinian cabbage</name>
    <dbReference type="NCBI Taxonomy" id="52824"/>
    <lineage>
        <taxon>Eukaryota</taxon>
        <taxon>Viridiplantae</taxon>
        <taxon>Streptophyta</taxon>
        <taxon>Embryophyta</taxon>
        <taxon>Tracheophyta</taxon>
        <taxon>Spermatophyta</taxon>
        <taxon>Magnoliopsida</taxon>
        <taxon>eudicotyledons</taxon>
        <taxon>Gunneridae</taxon>
        <taxon>Pentapetalae</taxon>
        <taxon>rosids</taxon>
        <taxon>malvids</taxon>
        <taxon>Brassicales</taxon>
        <taxon>Brassicaceae</taxon>
        <taxon>Brassiceae</taxon>
        <taxon>Brassica</taxon>
    </lineage>
</organism>
<gene>
    <name evidence="1" type="ORF">Bca52824_023706</name>
</gene>
<evidence type="ECO:0000313" key="1">
    <source>
        <dbReference type="EMBL" id="KAG2312149.1"/>
    </source>
</evidence>
<dbReference type="Proteomes" id="UP000886595">
    <property type="component" value="Unassembled WGS sequence"/>
</dbReference>
<sequence length="91" mass="9894">MGLLFAVRRSIRSVSLDPESSGEFLIRTCQPPLSNTVTHRCALPRRPSCHCLQLPFPDSHASPSWICAPQARSIVASVHCTVMCAMSPSST</sequence>
<accession>A0A8X7VIS1</accession>
<protein>
    <submittedName>
        <fullName evidence="1">Uncharacterized protein</fullName>
    </submittedName>
</protein>